<comment type="caution">
    <text evidence="2">The sequence shown here is derived from an EMBL/GenBank/DDBJ whole genome shotgun (WGS) entry which is preliminary data.</text>
</comment>
<sequence length="282" mass="33396">MGGWNRSRHVRWHRDRPRRPPLPPPDYGQEHCSVPLWEREFCSYVGNISWQRFCENKRYISVCNILEHWDDSGAFENFQNSKARFWAHYHGQPSDISLPGPDIYIDKVDHRCKVDPELVADLDKVRVPFEVDNNSGLATGLTNARADKNQCGNWDIYVEKPSEVNRWDWEANSKPDLSWGVKNESSSIWGKSNSGWGDALEKRNWRGSSNDHYSSNNRNSDFYGGSNNRYQQEDPSHTSGRKRNSGEYFQQRNNKHRRQDERYQRSSWQDHRGRNDEWRPWH</sequence>
<feature type="compositionally biased region" description="Polar residues" evidence="1">
    <location>
        <begin position="207"/>
        <end position="230"/>
    </location>
</feature>
<dbReference type="EMBL" id="CAJGYO010000009">
    <property type="protein sequence ID" value="CAD6254915.1"/>
    <property type="molecule type" value="Genomic_DNA"/>
</dbReference>
<organism evidence="2 3">
    <name type="scientific">Miscanthus lutarioriparius</name>
    <dbReference type="NCBI Taxonomy" id="422564"/>
    <lineage>
        <taxon>Eukaryota</taxon>
        <taxon>Viridiplantae</taxon>
        <taxon>Streptophyta</taxon>
        <taxon>Embryophyta</taxon>
        <taxon>Tracheophyta</taxon>
        <taxon>Spermatophyta</taxon>
        <taxon>Magnoliopsida</taxon>
        <taxon>Liliopsida</taxon>
        <taxon>Poales</taxon>
        <taxon>Poaceae</taxon>
        <taxon>PACMAD clade</taxon>
        <taxon>Panicoideae</taxon>
        <taxon>Andropogonodae</taxon>
        <taxon>Andropogoneae</taxon>
        <taxon>Saccharinae</taxon>
        <taxon>Miscanthus</taxon>
    </lineage>
</organism>
<dbReference type="PANTHER" id="PTHR34567:SF10">
    <property type="entry name" value="OS11G0140900 PROTEIN"/>
    <property type="match status" value="1"/>
</dbReference>
<dbReference type="OrthoDB" id="1899291at2759"/>
<dbReference type="PANTHER" id="PTHR34567">
    <property type="entry name" value="FK506-BINDING-LIKE PROTEIN"/>
    <property type="match status" value="1"/>
</dbReference>
<feature type="region of interest" description="Disordered" evidence="1">
    <location>
        <begin position="207"/>
        <end position="282"/>
    </location>
</feature>
<feature type="compositionally biased region" description="Basic and acidic residues" evidence="1">
    <location>
        <begin position="258"/>
        <end position="282"/>
    </location>
</feature>
<reference evidence="2" key="1">
    <citation type="submission" date="2020-10" db="EMBL/GenBank/DDBJ databases">
        <authorList>
            <person name="Han B."/>
            <person name="Lu T."/>
            <person name="Zhao Q."/>
            <person name="Huang X."/>
            <person name="Zhao Y."/>
        </authorList>
    </citation>
    <scope>NUCLEOTIDE SEQUENCE</scope>
</reference>
<evidence type="ECO:0000256" key="1">
    <source>
        <dbReference type="SAM" id="MobiDB-lite"/>
    </source>
</evidence>
<accession>A0A811QGI5</accession>
<gene>
    <name evidence="2" type="ORF">NCGR_LOCUS38512</name>
</gene>
<protein>
    <submittedName>
        <fullName evidence="2">Uncharacterized protein</fullName>
    </submittedName>
</protein>
<keyword evidence="3" id="KW-1185">Reference proteome</keyword>
<name>A0A811QGI5_9POAL</name>
<dbReference type="AlphaFoldDB" id="A0A811QGI5"/>
<evidence type="ECO:0000313" key="3">
    <source>
        <dbReference type="Proteomes" id="UP000604825"/>
    </source>
</evidence>
<dbReference type="Proteomes" id="UP000604825">
    <property type="component" value="Unassembled WGS sequence"/>
</dbReference>
<proteinExistence type="predicted"/>
<evidence type="ECO:0000313" key="2">
    <source>
        <dbReference type="EMBL" id="CAD6254915.1"/>
    </source>
</evidence>